<keyword evidence="1 2" id="KW-0732">Signal</keyword>
<accession>A0ABW5LNU1</accession>
<organism evidence="4 5">
    <name type="scientific">Pseudotenacibaculum haliotis</name>
    <dbReference type="NCBI Taxonomy" id="1862138"/>
    <lineage>
        <taxon>Bacteria</taxon>
        <taxon>Pseudomonadati</taxon>
        <taxon>Bacteroidota</taxon>
        <taxon>Flavobacteriia</taxon>
        <taxon>Flavobacteriales</taxon>
        <taxon>Flavobacteriaceae</taxon>
        <taxon>Pseudotenacibaculum</taxon>
    </lineage>
</organism>
<dbReference type="NCBIfam" id="TIGR02167">
    <property type="entry name" value="Liste_lipo_26"/>
    <property type="match status" value="8"/>
</dbReference>
<evidence type="ECO:0000259" key="3">
    <source>
        <dbReference type="Pfam" id="PF18962"/>
    </source>
</evidence>
<proteinExistence type="predicted"/>
<dbReference type="InterPro" id="IPR026444">
    <property type="entry name" value="Secre_tail"/>
</dbReference>
<dbReference type="Proteomes" id="UP001597508">
    <property type="component" value="Unassembled WGS sequence"/>
</dbReference>
<comment type="caution">
    <text evidence="4">The sequence shown here is derived from an EMBL/GenBank/DDBJ whole genome shotgun (WGS) entry which is preliminary data.</text>
</comment>
<dbReference type="Pfam" id="PF18962">
    <property type="entry name" value="Por_Secre_tail"/>
    <property type="match status" value="1"/>
</dbReference>
<evidence type="ECO:0000313" key="5">
    <source>
        <dbReference type="Proteomes" id="UP001597508"/>
    </source>
</evidence>
<evidence type="ECO:0000313" key="4">
    <source>
        <dbReference type="EMBL" id="MFD2566445.1"/>
    </source>
</evidence>
<gene>
    <name evidence="4" type="ORF">ACFSRZ_03620</name>
</gene>
<protein>
    <submittedName>
        <fullName evidence="4">BspA family leucine-rich repeat surface protein</fullName>
    </submittedName>
</protein>
<feature type="signal peptide" evidence="2">
    <location>
        <begin position="1"/>
        <end position="20"/>
    </location>
</feature>
<feature type="domain" description="Secretion system C-terminal sorting" evidence="3">
    <location>
        <begin position="809"/>
        <end position="877"/>
    </location>
</feature>
<sequence length="879" mass="98185">MKKITFVFLCAIFSSFSLMGQSQSDYFITTWETTTANESITIPSNAGTYNIDWDDDGNWDATGVSGYQSHTYASAGQHKITIEATSSSFRIYFNNTGDKDKILEVNQWGTTPWASMRDSFHGCSNLNITATDAPNLSQVTDMTRAFSRCTNLTTPSLNHWDVSNVTNMNLLFSNSSPFNADISSWDVSNVTTMRQVFTFSIFNQDIGSWDVSNVTDMYSMFQGASKFNADISNWDVTSVSNMNYMFERATNFNQNIGLWNVDNVGAMTGMFLEAREFNQDIGSWNMSNKGSLYEMFRLAKNFNQDISNWNVSAATSMKFMFKGATRFNQDLGAWDIDQVTDMDDMLDNTDISTANYESILVGWGSQNVKSNVPLGALGRIYCSAASITGRQNLTNKGWVISGDVLNCQAAFFITNWETTSSNESITFPIIGGTYDIDWDNDGVFETTGVSGYQSHTFANPGTHKVIIKSDNTLRVNFNNSGDKDKIIDVIQWGDIKWSSMENAFYGCSKLEVTATDAPDLRLVTSLKRTFARCSALSPTNWNNWNIINVTNMNQTFYLASNFNASIGDWDTSNVTTMRNTISFTIFNQNIGNWKVGNVTDMYCMFQSAYAFNHDISDWDVSSVGNMNYLFHRAWRFNQPIGKWDLNAGAIQGMFLEAFDFNQDLSGWNNKMSNKTNFYEMFRGAKSFNGDVSGWNVGSASNMQFMFKGATAFNQDLGNWNVSNVTNMNGMLDNSGISRTNYENILVGWSNLTSIPQNITLGAAGRTYCSSASVTARQDLVNTNGWTIIGDANSCLRQASQNTISDAVLLYPNPVTDVLHINYNSGLLKDLHISIIDMAGRSVMNITGKKSFDVSKLKRGIYTIVVRSKTLNNSKKFIKN</sequence>
<name>A0ABW5LNU1_9FLAO</name>
<dbReference type="NCBIfam" id="TIGR04183">
    <property type="entry name" value="Por_Secre_tail"/>
    <property type="match status" value="1"/>
</dbReference>
<dbReference type="InterPro" id="IPR011889">
    <property type="entry name" value="Liste_lipo_26"/>
</dbReference>
<dbReference type="RefSeq" id="WP_379665152.1">
    <property type="nucleotide sequence ID" value="NZ_JBHULH010000001.1"/>
</dbReference>
<feature type="chain" id="PRO_5046362163" evidence="2">
    <location>
        <begin position="21"/>
        <end position="879"/>
    </location>
</feature>
<evidence type="ECO:0000256" key="2">
    <source>
        <dbReference type="SAM" id="SignalP"/>
    </source>
</evidence>
<reference evidence="5" key="1">
    <citation type="journal article" date="2019" name="Int. J. Syst. Evol. Microbiol.">
        <title>The Global Catalogue of Microorganisms (GCM) 10K type strain sequencing project: providing services to taxonomists for standard genome sequencing and annotation.</title>
        <authorList>
            <consortium name="The Broad Institute Genomics Platform"/>
            <consortium name="The Broad Institute Genome Sequencing Center for Infectious Disease"/>
            <person name="Wu L."/>
            <person name="Ma J."/>
        </authorList>
    </citation>
    <scope>NUCLEOTIDE SEQUENCE [LARGE SCALE GENOMIC DNA]</scope>
    <source>
        <strain evidence="5">KCTC 52127</strain>
    </source>
</reference>
<dbReference type="EMBL" id="JBHULH010000001">
    <property type="protein sequence ID" value="MFD2566445.1"/>
    <property type="molecule type" value="Genomic_DNA"/>
</dbReference>
<dbReference type="InterPro" id="IPR005046">
    <property type="entry name" value="DUF285"/>
</dbReference>
<keyword evidence="5" id="KW-1185">Reference proteome</keyword>
<dbReference type="Pfam" id="PF03382">
    <property type="entry name" value="DUF285"/>
    <property type="match status" value="4"/>
</dbReference>
<evidence type="ECO:0000256" key="1">
    <source>
        <dbReference type="ARBA" id="ARBA00022729"/>
    </source>
</evidence>